<feature type="compositionally biased region" description="Low complexity" evidence="1">
    <location>
        <begin position="437"/>
        <end position="447"/>
    </location>
</feature>
<dbReference type="EMBL" id="JAUEPU010000209">
    <property type="protein sequence ID" value="KAK0473329.1"/>
    <property type="molecule type" value="Genomic_DNA"/>
</dbReference>
<keyword evidence="3" id="KW-1185">Reference proteome</keyword>
<accession>A0AA39NXD7</accession>
<dbReference type="Proteomes" id="UP001175228">
    <property type="component" value="Unassembled WGS sequence"/>
</dbReference>
<dbReference type="AlphaFoldDB" id="A0AA39NXD7"/>
<organism evidence="2 3">
    <name type="scientific">Armillaria luteobubalina</name>
    <dbReference type="NCBI Taxonomy" id="153913"/>
    <lineage>
        <taxon>Eukaryota</taxon>
        <taxon>Fungi</taxon>
        <taxon>Dikarya</taxon>
        <taxon>Basidiomycota</taxon>
        <taxon>Agaricomycotina</taxon>
        <taxon>Agaricomycetes</taxon>
        <taxon>Agaricomycetidae</taxon>
        <taxon>Agaricales</taxon>
        <taxon>Marasmiineae</taxon>
        <taxon>Physalacriaceae</taxon>
        <taxon>Armillaria</taxon>
    </lineage>
</organism>
<comment type="caution">
    <text evidence="2">The sequence shown here is derived from an EMBL/GenBank/DDBJ whole genome shotgun (WGS) entry which is preliminary data.</text>
</comment>
<name>A0AA39NXD7_9AGAR</name>
<evidence type="ECO:0000313" key="2">
    <source>
        <dbReference type="EMBL" id="KAK0473329.1"/>
    </source>
</evidence>
<feature type="region of interest" description="Disordered" evidence="1">
    <location>
        <begin position="1"/>
        <end position="53"/>
    </location>
</feature>
<feature type="region of interest" description="Disordered" evidence="1">
    <location>
        <begin position="424"/>
        <end position="452"/>
    </location>
</feature>
<evidence type="ECO:0000256" key="1">
    <source>
        <dbReference type="SAM" id="MobiDB-lite"/>
    </source>
</evidence>
<reference evidence="2" key="1">
    <citation type="submission" date="2023-06" db="EMBL/GenBank/DDBJ databases">
        <authorList>
            <consortium name="Lawrence Berkeley National Laboratory"/>
            <person name="Ahrendt S."/>
            <person name="Sahu N."/>
            <person name="Indic B."/>
            <person name="Wong-Bajracharya J."/>
            <person name="Merenyi Z."/>
            <person name="Ke H.-M."/>
            <person name="Monk M."/>
            <person name="Kocsube S."/>
            <person name="Drula E."/>
            <person name="Lipzen A."/>
            <person name="Balint B."/>
            <person name="Henrissat B."/>
            <person name="Andreopoulos B."/>
            <person name="Martin F.M."/>
            <person name="Harder C.B."/>
            <person name="Rigling D."/>
            <person name="Ford K.L."/>
            <person name="Foster G.D."/>
            <person name="Pangilinan J."/>
            <person name="Papanicolaou A."/>
            <person name="Barry K."/>
            <person name="LaButti K."/>
            <person name="Viragh M."/>
            <person name="Koriabine M."/>
            <person name="Yan M."/>
            <person name="Riley R."/>
            <person name="Champramary S."/>
            <person name="Plett K.L."/>
            <person name="Tsai I.J."/>
            <person name="Slot J."/>
            <person name="Sipos G."/>
            <person name="Plett J."/>
            <person name="Nagy L.G."/>
            <person name="Grigoriev I.V."/>
        </authorList>
    </citation>
    <scope>NUCLEOTIDE SEQUENCE</scope>
    <source>
        <strain evidence="2">HWK02</strain>
    </source>
</reference>
<evidence type="ECO:0000313" key="3">
    <source>
        <dbReference type="Proteomes" id="UP001175228"/>
    </source>
</evidence>
<sequence>MSTESRPVPLRQLLGHSQTAQRRKEVHPPPVAENADHPTAPEQHPSPTTNTELRIHSVNPVPSLPTTSPLYRLTAAGVYPLPSHTTATSSSTLPQSYMRPAPAVAGLLSHGFNPNAFLGELPQSSATAFVGSNTTGRKKASILRMTLGDRQAPVCHILIYPFVSPHHYVQAEKHNYPHVQRGYTLPQSNTYNLEQTDIEPFRAHMQKLGLCITYRPTSNDTYKDIHAQLLAHNADGTNPQIPGLKTDNLDHLTFDNMGWCFLQLLTRKPDNALLTFNKNVKQTQFNLSYMIQYASLESKFDGHRRRKYLATPGQFTIVIAPTTAPICHNLLNQHLYVADYGPNGIPDAARNAVHACFAERAMHNLSFVMRRRGGTGDENGLPCLRACRGLCPDILGEDMPVEGGIPRCPVVFVNPNRAGELVENTALNHRSKKRPALSRSPSPRASPVRGLSPITPVELQPFPLPRPYYTGLVWPAPDRAELARRKHFPSFYAQMVDHMDTMGDNTMILKGPDIGALADAVIVLCIYYAQTAWDDEKQVFHQSIEDWQGPQFQSSEITCDNWSEPARFGQMRIVVDRCRSYGEGINKMVFREALIKALRDTDLYVNLPNNSAYFTAKFPMTGCTTRQTIQWRAQGLLLALCTVTFRMPPLPILPFLFLALIVEKRHLPRVLDALTGPVVKALDPACEVFMQPWLGRRLTDPLTSEPPSNWGRDPRYLWITHFCEPHLTALEVGFQTPDSEKAILQNRLVLRLILLSHPLAEQSDSFNALRQGFAFNFGHASYTGGLPSLIQSGYPSIQDEPETLLEYLESIYDRKIHSIDALMDVIQIDTGLVATDTFCSKRCDWGFGKDPNGHDLPMYISAKKAFEAALRTYFEHDLNGRGTRFLEIATSLPYMPCGGSSIKIQFQPPNYDDPPSQTFRTSTCFTLVKIKLDVALCGLLAGSATDVFPNWTACLDFWLSDTTNTVTIL</sequence>
<protein>
    <submittedName>
        <fullName evidence="2">Uncharacterized protein</fullName>
    </submittedName>
</protein>
<gene>
    <name evidence="2" type="ORF">EDD18DRAFT_1368855</name>
</gene>
<proteinExistence type="predicted"/>